<feature type="domain" description="D-isomer specific 2-hydroxyacid dehydrogenase catalytic" evidence="5">
    <location>
        <begin position="9"/>
        <end position="311"/>
    </location>
</feature>
<dbReference type="CDD" id="cd12173">
    <property type="entry name" value="PGDH_4"/>
    <property type="match status" value="1"/>
</dbReference>
<evidence type="ECO:0000256" key="1">
    <source>
        <dbReference type="ARBA" id="ARBA00005854"/>
    </source>
</evidence>
<keyword evidence="3" id="KW-0520">NAD</keyword>
<feature type="domain" description="D-isomer specific 2-hydroxyacid dehydrogenase NAD-binding" evidence="6">
    <location>
        <begin position="105"/>
        <end position="282"/>
    </location>
</feature>
<proteinExistence type="inferred from homology"/>
<dbReference type="SUPFAM" id="SSF52283">
    <property type="entry name" value="Formate/glycerate dehydrogenase catalytic domain-like"/>
    <property type="match status" value="1"/>
</dbReference>
<dbReference type="Gene3D" id="3.40.50.720">
    <property type="entry name" value="NAD(P)-binding Rossmann-like Domain"/>
    <property type="match status" value="2"/>
</dbReference>
<evidence type="ECO:0000259" key="6">
    <source>
        <dbReference type="Pfam" id="PF02826"/>
    </source>
</evidence>
<dbReference type="AlphaFoldDB" id="A0A2T0Q2Z2"/>
<dbReference type="InterPro" id="IPR036291">
    <property type="entry name" value="NAD(P)-bd_dom_sf"/>
</dbReference>
<gene>
    <name evidence="7" type="ORF">CLV72_105391</name>
</gene>
<keyword evidence="8" id="KW-1185">Reference proteome</keyword>
<dbReference type="GO" id="GO:0051287">
    <property type="term" value="F:NAD binding"/>
    <property type="evidence" value="ECO:0007669"/>
    <property type="project" value="InterPro"/>
</dbReference>
<accession>A0A2T0Q2Z2</accession>
<evidence type="ECO:0000256" key="2">
    <source>
        <dbReference type="ARBA" id="ARBA00023002"/>
    </source>
</evidence>
<dbReference type="Pfam" id="PF02826">
    <property type="entry name" value="2-Hacid_dh_C"/>
    <property type="match status" value="1"/>
</dbReference>
<name>A0A2T0Q2Z2_9ACTN</name>
<dbReference type="InterPro" id="IPR006139">
    <property type="entry name" value="D-isomer_2_OHA_DH_cat_dom"/>
</dbReference>
<comment type="similarity">
    <text evidence="1 4">Belongs to the D-isomer specific 2-hydroxyacid dehydrogenase family.</text>
</comment>
<dbReference type="FunFam" id="3.40.50.720:FF:000203">
    <property type="entry name" value="D-3-phosphoglycerate dehydrogenase (SerA)"/>
    <property type="match status" value="1"/>
</dbReference>
<evidence type="ECO:0000256" key="3">
    <source>
        <dbReference type="ARBA" id="ARBA00023027"/>
    </source>
</evidence>
<sequence length="325" mass="33545">MLPVVYVPQPVHPDALTRLREHARVEVGFGPGARPLAEVAGQVRGVLTRTRPVDAADIAAMPELAVIARHGVGVDSIDVAAATERGVPVCITPDANMVAVAEHVFALLLAVARNVVTGDHRVRTGGFADRDALTGVELRGARLGVIGYGRIGAEVARIARDGFRMEVAGHDPFLGAAAVRARGAEPAGLDELLSTCAAVTVHVPLTERTRGLIGARELDLMPAGAVLVHTARGGIVDEAALAERLRTGRLRGAGVDVFTAEPPPADNPLLSAGGAVLTPHLAGQTHGSMRRMAMGAADAVITVLRGGRPPAAAVVNPQAWERAAG</sequence>
<keyword evidence="2 4" id="KW-0560">Oxidoreductase</keyword>
<dbReference type="InterPro" id="IPR006140">
    <property type="entry name" value="D-isomer_DH_NAD-bd"/>
</dbReference>
<dbReference type="Proteomes" id="UP000237846">
    <property type="component" value="Unassembled WGS sequence"/>
</dbReference>
<protein>
    <submittedName>
        <fullName evidence="7">D-3-phosphoglycerate dehydrogenase</fullName>
    </submittedName>
</protein>
<dbReference type="InterPro" id="IPR050857">
    <property type="entry name" value="D-2-hydroxyacid_DH"/>
</dbReference>
<dbReference type="PANTHER" id="PTHR42789">
    <property type="entry name" value="D-ISOMER SPECIFIC 2-HYDROXYACID DEHYDROGENASE FAMILY PROTEIN (AFU_ORTHOLOGUE AFUA_6G10090)"/>
    <property type="match status" value="1"/>
</dbReference>
<reference evidence="7 8" key="1">
    <citation type="submission" date="2018-03" db="EMBL/GenBank/DDBJ databases">
        <title>Genomic Encyclopedia of Archaeal and Bacterial Type Strains, Phase II (KMG-II): from individual species to whole genera.</title>
        <authorList>
            <person name="Goeker M."/>
        </authorList>
    </citation>
    <scope>NUCLEOTIDE SEQUENCE [LARGE SCALE GENOMIC DNA]</scope>
    <source>
        <strain evidence="7 8">DSM 45601</strain>
    </source>
</reference>
<evidence type="ECO:0000256" key="4">
    <source>
        <dbReference type="RuleBase" id="RU003719"/>
    </source>
</evidence>
<evidence type="ECO:0000313" key="8">
    <source>
        <dbReference type="Proteomes" id="UP000237846"/>
    </source>
</evidence>
<dbReference type="PANTHER" id="PTHR42789:SF1">
    <property type="entry name" value="D-ISOMER SPECIFIC 2-HYDROXYACID DEHYDROGENASE FAMILY PROTEIN (AFU_ORTHOLOGUE AFUA_6G10090)"/>
    <property type="match status" value="1"/>
</dbReference>
<evidence type="ECO:0000313" key="7">
    <source>
        <dbReference type="EMBL" id="PRX98038.1"/>
    </source>
</evidence>
<dbReference type="GO" id="GO:0016616">
    <property type="term" value="F:oxidoreductase activity, acting on the CH-OH group of donors, NAD or NADP as acceptor"/>
    <property type="evidence" value="ECO:0007669"/>
    <property type="project" value="InterPro"/>
</dbReference>
<dbReference type="SUPFAM" id="SSF51735">
    <property type="entry name" value="NAD(P)-binding Rossmann-fold domains"/>
    <property type="match status" value="1"/>
</dbReference>
<dbReference type="RefSeq" id="WP_211302952.1">
    <property type="nucleotide sequence ID" value="NZ_PVZC01000005.1"/>
</dbReference>
<dbReference type="Pfam" id="PF00389">
    <property type="entry name" value="2-Hacid_dh"/>
    <property type="match status" value="1"/>
</dbReference>
<organism evidence="7 8">
    <name type="scientific">Allonocardiopsis opalescens</name>
    <dbReference type="NCBI Taxonomy" id="1144618"/>
    <lineage>
        <taxon>Bacteria</taxon>
        <taxon>Bacillati</taxon>
        <taxon>Actinomycetota</taxon>
        <taxon>Actinomycetes</taxon>
        <taxon>Streptosporangiales</taxon>
        <taxon>Allonocardiopsis</taxon>
    </lineage>
</organism>
<comment type="caution">
    <text evidence="7">The sequence shown here is derived from an EMBL/GenBank/DDBJ whole genome shotgun (WGS) entry which is preliminary data.</text>
</comment>
<dbReference type="EMBL" id="PVZC01000005">
    <property type="protein sequence ID" value="PRX98038.1"/>
    <property type="molecule type" value="Genomic_DNA"/>
</dbReference>
<evidence type="ECO:0000259" key="5">
    <source>
        <dbReference type="Pfam" id="PF00389"/>
    </source>
</evidence>